<proteinExistence type="predicted"/>
<gene>
    <name evidence="3" type="ORF">SAMN05421863_1002154</name>
</gene>
<dbReference type="Proteomes" id="UP000183287">
    <property type="component" value="Unassembled WGS sequence"/>
</dbReference>
<evidence type="ECO:0000256" key="2">
    <source>
        <dbReference type="SAM" id="SignalP"/>
    </source>
</evidence>
<evidence type="ECO:0000313" key="4">
    <source>
        <dbReference type="Proteomes" id="UP000183287"/>
    </source>
</evidence>
<keyword evidence="4" id="KW-1185">Reference proteome</keyword>
<feature type="compositionally biased region" description="Basic and acidic residues" evidence="1">
    <location>
        <begin position="48"/>
        <end position="59"/>
    </location>
</feature>
<organism evidence="3 4">
    <name type="scientific">Nitrosomonas communis</name>
    <dbReference type="NCBI Taxonomy" id="44574"/>
    <lineage>
        <taxon>Bacteria</taxon>
        <taxon>Pseudomonadati</taxon>
        <taxon>Pseudomonadota</taxon>
        <taxon>Betaproteobacteria</taxon>
        <taxon>Nitrosomonadales</taxon>
        <taxon>Nitrosomonadaceae</taxon>
        <taxon>Nitrosomonas</taxon>
    </lineage>
</organism>
<reference evidence="4" key="1">
    <citation type="submission" date="2016-10" db="EMBL/GenBank/DDBJ databases">
        <authorList>
            <person name="Varghese N."/>
            <person name="Submissions S."/>
        </authorList>
    </citation>
    <scope>NUCLEOTIDE SEQUENCE [LARGE SCALE GENOMIC DNA]</scope>
    <source>
        <strain evidence="4">Nm44</strain>
    </source>
</reference>
<accession>A0A1I4JPD7</accession>
<protein>
    <submittedName>
        <fullName evidence="3">Uncharacterized protein</fullName>
    </submittedName>
</protein>
<feature type="chain" id="PRO_5010249536" evidence="2">
    <location>
        <begin position="29"/>
        <end position="360"/>
    </location>
</feature>
<keyword evidence="2" id="KW-0732">Signal</keyword>
<name>A0A1I4JPD7_9PROT</name>
<evidence type="ECO:0000256" key="1">
    <source>
        <dbReference type="SAM" id="MobiDB-lite"/>
    </source>
</evidence>
<dbReference type="RefSeq" id="WP_074903060.1">
    <property type="nucleotide sequence ID" value="NZ_FOUB01000002.1"/>
</dbReference>
<dbReference type="AlphaFoldDB" id="A0A1I4JPD7"/>
<sequence length="360" mass="41883">MANLVQNYSLALILSGSLYLANSIAALAQDKVSNYKDKSESRSVSGNNEHKREEKNKDEHLLDIMQRTMTSTVDTTARWVDRFFGDPRWFDDQPTAKPRLAITEGRLVLGPRWDQDDGWGTIASMRTRLYLPHMANRFSAVIGRLSFDEFISGDEIIRPVLLRSPNADNEWLIGFGYDPIIQNRRRLSLGAGIGEGLSFDPYGRVRYLENRQISSRSQLRWQSVGFWRNSDGFGGSQRLDYEIGMGERWLGRWSGRGTFSQRSEGVRWRTSASLFYLYSENRAYAGETWIQGETAHPVPLRDYGFRGIYRQRYLREWFFIESWVGMHWPQDEFDQKRESSWIVGLQFEIIFGEKIILRGR</sequence>
<evidence type="ECO:0000313" key="3">
    <source>
        <dbReference type="EMBL" id="SFL68465.1"/>
    </source>
</evidence>
<dbReference type="EMBL" id="FOUB01000002">
    <property type="protein sequence ID" value="SFL68465.1"/>
    <property type="molecule type" value="Genomic_DNA"/>
</dbReference>
<feature type="region of interest" description="Disordered" evidence="1">
    <location>
        <begin position="36"/>
        <end position="59"/>
    </location>
</feature>
<feature type="signal peptide" evidence="2">
    <location>
        <begin position="1"/>
        <end position="28"/>
    </location>
</feature>
<dbReference type="OrthoDB" id="6646492at2"/>